<dbReference type="InterPro" id="IPR002509">
    <property type="entry name" value="NODB_dom"/>
</dbReference>
<accession>A0ABS4IPX7</accession>
<name>A0ABS4IPX7_9BACL</name>
<dbReference type="InterPro" id="IPR011330">
    <property type="entry name" value="Glyco_hydro/deAcase_b/a-brl"/>
</dbReference>
<comment type="caution">
    <text evidence="2">The sequence shown here is derived from an EMBL/GenBank/DDBJ whole genome shotgun (WGS) entry which is preliminary data.</text>
</comment>
<dbReference type="Gene3D" id="3.20.20.370">
    <property type="entry name" value="Glycoside hydrolase/deacetylase"/>
    <property type="match status" value="1"/>
</dbReference>
<keyword evidence="3" id="KW-1185">Reference proteome</keyword>
<dbReference type="Proteomes" id="UP001519287">
    <property type="component" value="Unassembled WGS sequence"/>
</dbReference>
<protein>
    <submittedName>
        <fullName evidence="2">Polysaccharide deacetylase family sporulation protein PdaB</fullName>
    </submittedName>
</protein>
<sequence length="206" mass="23249">MAGDDAIYRVDIPKKWVALTFDIGWGGKVAPRVIRVLRRYNVNKATFFLSGPVAQLRTNIVKLIQRNGFEIGSHGYLHENYTSQSKSWIRKEVRKAERVIFSATGIRPRLIRTPNGDMNPAVIRQLSTLGYRTIHWSVDSLDWKNPGVKAIIRNTTHKTHAGDIILLHASDSAKQTAQALPYIIQLLRAKGFSFVSVTELLNSKKT</sequence>
<dbReference type="InterPro" id="IPR050248">
    <property type="entry name" value="Polysacc_deacetylase_ArnD"/>
</dbReference>
<evidence type="ECO:0000313" key="2">
    <source>
        <dbReference type="EMBL" id="MBP1989185.1"/>
    </source>
</evidence>
<dbReference type="PROSITE" id="PS51677">
    <property type="entry name" value="NODB"/>
    <property type="match status" value="1"/>
</dbReference>
<dbReference type="PANTHER" id="PTHR10587">
    <property type="entry name" value="GLYCOSYL TRANSFERASE-RELATED"/>
    <property type="match status" value="1"/>
</dbReference>
<dbReference type="Pfam" id="PF01522">
    <property type="entry name" value="Polysacc_deac_1"/>
    <property type="match status" value="1"/>
</dbReference>
<feature type="domain" description="NodB homology" evidence="1">
    <location>
        <begin position="15"/>
        <end position="195"/>
    </location>
</feature>
<gene>
    <name evidence="2" type="ORF">J2Z66_000780</name>
</gene>
<proteinExistence type="predicted"/>
<reference evidence="2 3" key="1">
    <citation type="submission" date="2021-03" db="EMBL/GenBank/DDBJ databases">
        <title>Genomic Encyclopedia of Type Strains, Phase IV (KMG-IV): sequencing the most valuable type-strain genomes for metagenomic binning, comparative biology and taxonomic classification.</title>
        <authorList>
            <person name="Goeker M."/>
        </authorList>
    </citation>
    <scope>NUCLEOTIDE SEQUENCE [LARGE SCALE GENOMIC DNA]</scope>
    <source>
        <strain evidence="2 3">DSM 26048</strain>
    </source>
</reference>
<dbReference type="EMBL" id="JAGGLB010000002">
    <property type="protein sequence ID" value="MBP1989185.1"/>
    <property type="molecule type" value="Genomic_DNA"/>
</dbReference>
<dbReference type="SUPFAM" id="SSF88713">
    <property type="entry name" value="Glycoside hydrolase/deacetylase"/>
    <property type="match status" value="1"/>
</dbReference>
<dbReference type="RefSeq" id="WP_209970018.1">
    <property type="nucleotide sequence ID" value="NZ_JAGGLB010000002.1"/>
</dbReference>
<evidence type="ECO:0000259" key="1">
    <source>
        <dbReference type="PROSITE" id="PS51677"/>
    </source>
</evidence>
<dbReference type="PANTHER" id="PTHR10587:SF128">
    <property type="entry name" value="POLYSACCHARIDE DEACETYLASE PDAB-RELATED"/>
    <property type="match status" value="1"/>
</dbReference>
<organism evidence="2 3">
    <name type="scientific">Paenibacillus eucommiae</name>
    <dbReference type="NCBI Taxonomy" id="1355755"/>
    <lineage>
        <taxon>Bacteria</taxon>
        <taxon>Bacillati</taxon>
        <taxon>Bacillota</taxon>
        <taxon>Bacilli</taxon>
        <taxon>Bacillales</taxon>
        <taxon>Paenibacillaceae</taxon>
        <taxon>Paenibacillus</taxon>
    </lineage>
</organism>
<evidence type="ECO:0000313" key="3">
    <source>
        <dbReference type="Proteomes" id="UP001519287"/>
    </source>
</evidence>